<feature type="repeat" description="ANK" evidence="9">
    <location>
        <begin position="1070"/>
        <end position="1102"/>
    </location>
</feature>
<accession>A0A9P5H4E3</accession>
<evidence type="ECO:0000259" key="12">
    <source>
        <dbReference type="Pfam" id="PF02434"/>
    </source>
</evidence>
<feature type="domain" description="Apple" evidence="11">
    <location>
        <begin position="1786"/>
        <end position="1828"/>
    </location>
</feature>
<dbReference type="PROSITE" id="PS50088">
    <property type="entry name" value="ANK_REPEAT"/>
    <property type="match status" value="2"/>
</dbReference>
<feature type="repeat" description="ANK" evidence="9">
    <location>
        <begin position="1239"/>
        <end position="1271"/>
    </location>
</feature>
<keyword evidence="3" id="KW-0808">Transferase</keyword>
<keyword evidence="9" id="KW-0040">ANK repeat</keyword>
<dbReference type="Pfam" id="PF12796">
    <property type="entry name" value="Ank_2"/>
    <property type="match status" value="1"/>
</dbReference>
<dbReference type="SMART" id="SM00248">
    <property type="entry name" value="ANK"/>
    <property type="match status" value="4"/>
</dbReference>
<dbReference type="OrthoDB" id="7464126at2759"/>
<keyword evidence="6" id="KW-0735">Signal-anchor</keyword>
<dbReference type="SUPFAM" id="SSF52540">
    <property type="entry name" value="P-loop containing nucleoside triphosphate hydrolases"/>
    <property type="match status" value="1"/>
</dbReference>
<dbReference type="EMBL" id="JAANBB010000363">
    <property type="protein sequence ID" value="KAF7543480.1"/>
    <property type="molecule type" value="Genomic_DNA"/>
</dbReference>
<comment type="caution">
    <text evidence="14">The sequence shown here is derived from an EMBL/GenBank/DDBJ whole genome shotgun (WGS) entry which is preliminary data.</text>
</comment>
<feature type="compositionally biased region" description="Basic and acidic residues" evidence="10">
    <location>
        <begin position="32"/>
        <end position="47"/>
    </location>
</feature>
<evidence type="ECO:0000313" key="15">
    <source>
        <dbReference type="Proteomes" id="UP000722485"/>
    </source>
</evidence>
<keyword evidence="8" id="KW-0472">Membrane</keyword>
<dbReference type="Gene3D" id="3.90.550.50">
    <property type="match status" value="1"/>
</dbReference>
<evidence type="ECO:0000256" key="6">
    <source>
        <dbReference type="ARBA" id="ARBA00022968"/>
    </source>
</evidence>
<gene>
    <name evidence="14" type="ORF">G7Z17_g10705</name>
</gene>
<evidence type="ECO:0000256" key="2">
    <source>
        <dbReference type="ARBA" id="ARBA00022676"/>
    </source>
</evidence>
<organism evidence="14 15">
    <name type="scientific">Cylindrodendrum hubeiense</name>
    <dbReference type="NCBI Taxonomy" id="595255"/>
    <lineage>
        <taxon>Eukaryota</taxon>
        <taxon>Fungi</taxon>
        <taxon>Dikarya</taxon>
        <taxon>Ascomycota</taxon>
        <taxon>Pezizomycotina</taxon>
        <taxon>Sordariomycetes</taxon>
        <taxon>Hypocreomycetidae</taxon>
        <taxon>Hypocreales</taxon>
        <taxon>Nectriaceae</taxon>
        <taxon>Cylindrodendrum</taxon>
    </lineage>
</organism>
<sequence>MDPVKRRKGERVKEWLFGKKSKSPATQSSAKPARETTLHEHKAKVDDTTETSSILSEVKTVDAKTAGPVVEVTRISSTERRDDSPEESASEQAGPTKMNYKDPAHKAVTPDREYPLPISEDLWAKAKGMLPEDECNALDTNVKLGPTKDILDELQSVVDEKQHVVEEKTWKLNFGGRKIVLRDVVAKICGWVTTFKSVGEFAASMDPVHLALPWAAIKAILSVVTADVEQAGHILIGIELVTCLINRCRIYERLYIQVNLDQVPADDALSELQKAIVLTYRSILSFLATYIKLMDENTFMRTLCATVDPVKVSGMLADMGRVELRCEITAENCERVVGSMSRKRQDKAHVDLREMLKQHMDQFDTTSRRFWKKLEDDERCKILQWISEIPFETDHYNAAKGRVKDTGQWLLDHETYSQWRSTDLSNTLWLNGIPGAGKTKLSSKVIDDILRLTADEDTNEAFAYFYCDRNRTDHRDPVMVLRSLVRQFSTSRDESTMIPYVESKYTKRKRSGFSRDQLTSEECEELLLQLTKDYARCTIAIDGLDECDRDTREVLMNTLDLIAEKSPRPVKIYIASRQDQDLRERYEIRDHLEVTANDNQSDIEKFVLNKLEQSPFCRTKMTEQVRKQILKTFQSKSQGMFQWAALHINELLKLNRNKDILSYLDRLPRGLEAAYKNIYSNIASQEGSKREVAFLVFKILMCSWRPLSPSEMVIAATQNIEEDFYLDPDVDIDYILDACYNLVILADGVPERPLDFLDPTRSKREYIDTPNSKYRRKLPQNTNIKTNPNAICRFSHLSVREYLELHHWSLAEANAFMACICLRTLLRLQWGDVLDENEQNIYEDSEDETEVANFIEHPWLKVDIEEVSYRHDLIWEDSDQGSVRTIDDDDPPTFQFPKFSCTLELFNVHQHKDASVCSSISFHNHIKGHEDTGLEKWTQYASQTWPLHVRRGRGDEDLRQTIDELVLEFMGDPKASNSPYRAWTIFNRGNVNLTMDEPEHLKTRTVFDDKYSESWRMKNELNRILNDTFVRAHLRPTHAAEFGCALLGLDHILGEWIKAGKIDVDRTNANGDNLLHLAIRGNHYKTCETLLSHGANPNARSSDSYHALQAAIFNRRPDILKLLLKHKADPNIHCPRGLDQFGGYSIVSAVVFRQIDAVKLLLEGSGNYQKSIALKAATIQGDARAAKALFDSLLAAQGDESNKSAIKRMIETAWDSVMESKVENPQILDMYRDFGVDLKAAGLIHTAVLNSKTETTKWLVRQGADINQRDSDSDTPLLALIRKDSLAEAEIVKMAREIVPLGAGINDVDRKGYTPLHLTISRELYDAAEDRHQRSILPREIVPTPRYAALNWETVAATEILVDKVKAGAKHILEAFTQEQRHQWEEEYEELDKSTSPSSHFAMIYITRRFRRRLASQSIIFLVFFIIFYSILPHDSSIRLAITFNTSRLFNTVRGATTNRDAWLWTTPHYPVDLYADVGYLIKTGYGTRHRVPDQLAAFAHTGGFLGEEGQSFLVVGDWTTVNETDAKVIGVPVHDVIRKVTETKIRGKVEDYPRLVKYKSLQDQLEAGNEDKALEIGQQFGWELDALKFIMGMEMIYKQMPYKKWYIILDDDTFLIRPSLELLLSHLDPKKAQYIGNAVGDYKGRFAHGGSGILISGVAMRLLFEHPGIVEEAYAESMSETWGDRLVATTLQKLGIYLEESYNHHFNGEPPSITRIWGDRFCSPLVSFHGLRKPGEMVHVGKTLATVDEPVLWRDVWEMFGGSPISELAGLQTQLSADHVGKADEHTRTWGDMQSATACQAKCQEHGRWCLAWTYEPDARRCNLSPWLLLGADEATQKASGVNWPKVKKLLGTC</sequence>
<dbReference type="Proteomes" id="UP000722485">
    <property type="component" value="Unassembled WGS sequence"/>
</dbReference>
<feature type="domain" description="Nephrocystin 3-like N-terminal" evidence="13">
    <location>
        <begin position="405"/>
        <end position="577"/>
    </location>
</feature>
<dbReference type="GO" id="GO:0016020">
    <property type="term" value="C:membrane"/>
    <property type="evidence" value="ECO:0007669"/>
    <property type="project" value="UniProtKB-SubCell"/>
</dbReference>
<dbReference type="SUPFAM" id="SSF48403">
    <property type="entry name" value="Ankyrin repeat"/>
    <property type="match status" value="1"/>
</dbReference>
<keyword evidence="2" id="KW-0328">Glycosyltransferase</keyword>
<dbReference type="Gene3D" id="3.40.50.300">
    <property type="entry name" value="P-loop containing nucleotide triphosphate hydrolases"/>
    <property type="match status" value="1"/>
</dbReference>
<feature type="compositionally biased region" description="Basic and acidic residues" evidence="10">
    <location>
        <begin position="99"/>
        <end position="112"/>
    </location>
</feature>
<dbReference type="Pfam" id="PF24883">
    <property type="entry name" value="NPHP3_N"/>
    <property type="match status" value="1"/>
</dbReference>
<evidence type="ECO:0000256" key="3">
    <source>
        <dbReference type="ARBA" id="ARBA00022679"/>
    </source>
</evidence>
<evidence type="ECO:0000256" key="1">
    <source>
        <dbReference type="ARBA" id="ARBA00004606"/>
    </source>
</evidence>
<evidence type="ECO:0000256" key="4">
    <source>
        <dbReference type="ARBA" id="ARBA00022692"/>
    </source>
</evidence>
<keyword evidence="15" id="KW-1185">Reference proteome</keyword>
<evidence type="ECO:0000256" key="9">
    <source>
        <dbReference type="PROSITE-ProRule" id="PRU00023"/>
    </source>
</evidence>
<feature type="domain" description="Fringe-like glycosyltransferase" evidence="12">
    <location>
        <begin position="1592"/>
        <end position="1706"/>
    </location>
</feature>
<name>A0A9P5H4E3_9HYPO</name>
<dbReference type="InterPro" id="IPR056884">
    <property type="entry name" value="NPHP3-like_N"/>
</dbReference>
<comment type="subcellular location">
    <subcellularLocation>
        <location evidence="1">Membrane</location>
        <topology evidence="1">Single-pass type II membrane protein</topology>
    </subcellularLocation>
</comment>
<feature type="compositionally biased region" description="Basic residues" evidence="10">
    <location>
        <begin position="1"/>
        <end position="10"/>
    </location>
</feature>
<feature type="region of interest" description="Disordered" evidence="10">
    <location>
        <begin position="1"/>
        <end position="112"/>
    </location>
</feature>
<dbReference type="InterPro" id="IPR003378">
    <property type="entry name" value="Fringe-like_glycosylTrfase"/>
</dbReference>
<keyword evidence="7" id="KW-1133">Transmembrane helix</keyword>
<evidence type="ECO:0000256" key="10">
    <source>
        <dbReference type="SAM" id="MobiDB-lite"/>
    </source>
</evidence>
<reference evidence="14" key="1">
    <citation type="submission" date="2020-03" db="EMBL/GenBank/DDBJ databases">
        <title>Draft Genome Sequence of Cylindrodendrum hubeiense.</title>
        <authorList>
            <person name="Buettner E."/>
            <person name="Kellner H."/>
        </authorList>
    </citation>
    <scope>NUCLEOTIDE SEQUENCE</scope>
    <source>
        <strain evidence="14">IHI 201604</strain>
    </source>
</reference>
<evidence type="ECO:0000256" key="5">
    <source>
        <dbReference type="ARBA" id="ARBA00022737"/>
    </source>
</evidence>
<evidence type="ECO:0000313" key="14">
    <source>
        <dbReference type="EMBL" id="KAF7543480.1"/>
    </source>
</evidence>
<keyword evidence="4" id="KW-0812">Transmembrane</keyword>
<dbReference type="GO" id="GO:0016757">
    <property type="term" value="F:glycosyltransferase activity"/>
    <property type="evidence" value="ECO:0007669"/>
    <property type="project" value="UniProtKB-KW"/>
</dbReference>
<evidence type="ECO:0000256" key="8">
    <source>
        <dbReference type="ARBA" id="ARBA00023136"/>
    </source>
</evidence>
<dbReference type="Pfam" id="PF00024">
    <property type="entry name" value="PAN_1"/>
    <property type="match status" value="1"/>
</dbReference>
<evidence type="ECO:0000259" key="13">
    <source>
        <dbReference type="Pfam" id="PF24883"/>
    </source>
</evidence>
<dbReference type="PROSITE" id="PS50297">
    <property type="entry name" value="ANK_REP_REGION"/>
    <property type="match status" value="1"/>
</dbReference>
<dbReference type="PANTHER" id="PTHR10039">
    <property type="entry name" value="AMELOGENIN"/>
    <property type="match status" value="1"/>
</dbReference>
<evidence type="ECO:0000256" key="7">
    <source>
        <dbReference type="ARBA" id="ARBA00022989"/>
    </source>
</evidence>
<dbReference type="InterPro" id="IPR036770">
    <property type="entry name" value="Ankyrin_rpt-contain_sf"/>
</dbReference>
<dbReference type="Gene3D" id="1.25.40.20">
    <property type="entry name" value="Ankyrin repeat-containing domain"/>
    <property type="match status" value="2"/>
</dbReference>
<evidence type="ECO:0000259" key="11">
    <source>
        <dbReference type="Pfam" id="PF00024"/>
    </source>
</evidence>
<dbReference type="InterPro" id="IPR002110">
    <property type="entry name" value="Ankyrin_rpt"/>
</dbReference>
<dbReference type="InterPro" id="IPR003609">
    <property type="entry name" value="Pan_app"/>
</dbReference>
<proteinExistence type="predicted"/>
<dbReference type="PANTHER" id="PTHR10039:SF16">
    <property type="entry name" value="GPI INOSITOL-DEACYLASE"/>
    <property type="match status" value="1"/>
</dbReference>
<protein>
    <submittedName>
        <fullName evidence="14">Uncharacterized protein</fullName>
    </submittedName>
</protein>
<dbReference type="Gene3D" id="3.50.4.10">
    <property type="entry name" value="Hepatocyte Growth Factor"/>
    <property type="match status" value="1"/>
</dbReference>
<keyword evidence="5" id="KW-0677">Repeat</keyword>
<dbReference type="InterPro" id="IPR027417">
    <property type="entry name" value="P-loop_NTPase"/>
</dbReference>
<dbReference type="Pfam" id="PF02434">
    <property type="entry name" value="Fringe"/>
    <property type="match status" value="1"/>
</dbReference>